<organism evidence="9 10">
    <name type="scientific">Cytospora leucostoma</name>
    <dbReference type="NCBI Taxonomy" id="1230097"/>
    <lineage>
        <taxon>Eukaryota</taxon>
        <taxon>Fungi</taxon>
        <taxon>Dikarya</taxon>
        <taxon>Ascomycota</taxon>
        <taxon>Pezizomycotina</taxon>
        <taxon>Sordariomycetes</taxon>
        <taxon>Sordariomycetidae</taxon>
        <taxon>Diaporthales</taxon>
        <taxon>Cytosporaceae</taxon>
        <taxon>Cytospora</taxon>
    </lineage>
</organism>
<feature type="transmembrane region" description="Helical" evidence="8">
    <location>
        <begin position="504"/>
        <end position="524"/>
    </location>
</feature>
<dbReference type="GO" id="GO:0016020">
    <property type="term" value="C:membrane"/>
    <property type="evidence" value="ECO:0007669"/>
    <property type="project" value="UniProtKB-SubCell"/>
</dbReference>
<feature type="transmembrane region" description="Helical" evidence="8">
    <location>
        <begin position="410"/>
        <end position="431"/>
    </location>
</feature>
<dbReference type="PANTHER" id="PTHR21355">
    <property type="entry name" value="G-PROTEIN COUPLED RECEPTOR-ASSOCIATED PROTEIN LMBRD2"/>
    <property type="match status" value="1"/>
</dbReference>
<dbReference type="AlphaFoldDB" id="A0A423XED3"/>
<feature type="compositionally biased region" description="Basic and acidic residues" evidence="7">
    <location>
        <begin position="695"/>
        <end position="715"/>
    </location>
</feature>
<dbReference type="InterPro" id="IPR051584">
    <property type="entry name" value="GPCR-associated_LMBR1"/>
</dbReference>
<evidence type="ECO:0000313" key="10">
    <source>
        <dbReference type="Proteomes" id="UP000285146"/>
    </source>
</evidence>
<feature type="transmembrane region" description="Helical" evidence="8">
    <location>
        <begin position="41"/>
        <end position="63"/>
    </location>
</feature>
<dbReference type="Pfam" id="PF04791">
    <property type="entry name" value="LMBR1"/>
    <property type="match status" value="1"/>
</dbReference>
<dbReference type="InParanoid" id="A0A423XED3"/>
<evidence type="ECO:0000256" key="5">
    <source>
        <dbReference type="ARBA" id="ARBA00023136"/>
    </source>
</evidence>
<feature type="transmembrane region" description="Helical" evidence="8">
    <location>
        <begin position="92"/>
        <end position="112"/>
    </location>
</feature>
<feature type="region of interest" description="Disordered" evidence="7">
    <location>
        <begin position="562"/>
        <end position="612"/>
    </location>
</feature>
<dbReference type="PANTHER" id="PTHR21355:SF0">
    <property type="entry name" value="G-PROTEIN COUPLED RECEPTOR-ASSOCIATED PROTEIN LMBRD2"/>
    <property type="match status" value="1"/>
</dbReference>
<evidence type="ECO:0000256" key="6">
    <source>
        <dbReference type="SAM" id="Coils"/>
    </source>
</evidence>
<keyword evidence="6" id="KW-0175">Coiled coil</keyword>
<dbReference type="Proteomes" id="UP000285146">
    <property type="component" value="Unassembled WGS sequence"/>
</dbReference>
<protein>
    <submittedName>
        <fullName evidence="9">Uncharacterized protein</fullName>
    </submittedName>
</protein>
<evidence type="ECO:0000256" key="2">
    <source>
        <dbReference type="ARBA" id="ARBA00010487"/>
    </source>
</evidence>
<feature type="transmembrane region" description="Helical" evidence="8">
    <location>
        <begin position="133"/>
        <end position="153"/>
    </location>
</feature>
<comment type="subcellular location">
    <subcellularLocation>
        <location evidence="1">Membrane</location>
        <topology evidence="1">Multi-pass membrane protein</topology>
    </subcellularLocation>
</comment>
<keyword evidence="10" id="KW-1185">Reference proteome</keyword>
<accession>A0A423XED3</accession>
<dbReference type="EMBL" id="LKEB01000014">
    <property type="protein sequence ID" value="ROW14370.1"/>
    <property type="molecule type" value="Genomic_DNA"/>
</dbReference>
<evidence type="ECO:0000256" key="7">
    <source>
        <dbReference type="SAM" id="MobiDB-lite"/>
    </source>
</evidence>
<proteinExistence type="inferred from homology"/>
<sequence length="715" mass="79697">MITSSGQPVGSEVFSLIALLVFSAIVLLILRYYLPLRTTPAYVLVTVFFALWLPAAIVLLVPIDLASSAITDDEATRGIWLPQRVIQICWRIAYWLTFTLTWFILPILAEYSDAGYRDPKGKLLYSLRSNAQYHAMVFGLGLVALIYVFSVYGIHLDSLKSPIMALAYCWGLILAIYLMGHGLVSIPRRLIRNADIHGRLRRIQEAAPKLHEKLEEAEVDLEDLEIQVAELSQRKVGSATEYQDWIEELMDLTKLSEEEPRSSTGIGSGITRRIPTVITEKFMAELTRELVRARHTRSRYANEWNRLLRSAAETQAILDSAASKKLDFGKVSPRASWLDRLSILTPYTRYVLHFHIVPTLMLCLGGLLALASACIVWSEIVKVATLPSRLSVIRLTVVHHWTGDTGQVGFAGQMIAALWISYMCAAALISITEVKVWRGRALVYRNTAHESAFWYASYVARLSVPLSYNFITFLSKSIYEKTRFYYFLGRLIDLTPLGEWFNRLFPLFILVPMCATLFGFYGKVKRTIGLADMLEGEESGRELGSGGTSWREGRDLIERELNGTTIHRSRETAGGVANGGAATRAAPVRSIPGASRRPGAPTTPLGTSPNIHRAGSPSIAAAGNNSRSIGQRQHTALGDLDDEDDNIFTQIGHRIKNTVDTMDKPKWLQEIGQGIKKPKWMGGDDEEEGPSEPRAGGDPDLRRWFGGEGDGRIRL</sequence>
<dbReference type="OrthoDB" id="203099at2759"/>
<feature type="region of interest" description="Disordered" evidence="7">
    <location>
        <begin position="673"/>
        <end position="715"/>
    </location>
</feature>
<dbReference type="STRING" id="1230097.A0A423XED3"/>
<feature type="compositionally biased region" description="Low complexity" evidence="7">
    <location>
        <begin position="573"/>
        <end position="586"/>
    </location>
</feature>
<evidence type="ECO:0000256" key="8">
    <source>
        <dbReference type="SAM" id="Phobius"/>
    </source>
</evidence>
<feature type="transmembrane region" description="Helical" evidence="8">
    <location>
        <begin position="165"/>
        <end position="184"/>
    </location>
</feature>
<keyword evidence="4 8" id="KW-1133">Transmembrane helix</keyword>
<dbReference type="InterPro" id="IPR006876">
    <property type="entry name" value="LMBR1-like_membr_prot"/>
</dbReference>
<keyword evidence="5 8" id="KW-0472">Membrane</keyword>
<gene>
    <name evidence="9" type="ORF">VPNG_03877</name>
</gene>
<feature type="transmembrane region" description="Helical" evidence="8">
    <location>
        <begin position="452"/>
        <end position="471"/>
    </location>
</feature>
<reference evidence="9 10" key="1">
    <citation type="submission" date="2015-09" db="EMBL/GenBank/DDBJ databases">
        <title>Host preference determinants of Valsa canker pathogens revealed by comparative genomics.</title>
        <authorList>
            <person name="Yin Z."/>
            <person name="Huang L."/>
        </authorList>
    </citation>
    <scope>NUCLEOTIDE SEQUENCE [LARGE SCALE GENOMIC DNA]</scope>
    <source>
        <strain evidence="9 10">SXYLt</strain>
    </source>
</reference>
<comment type="similarity">
    <text evidence="2">Belongs to the LIMR family.</text>
</comment>
<evidence type="ECO:0000256" key="4">
    <source>
        <dbReference type="ARBA" id="ARBA00022989"/>
    </source>
</evidence>
<evidence type="ECO:0000313" key="9">
    <source>
        <dbReference type="EMBL" id="ROW14370.1"/>
    </source>
</evidence>
<name>A0A423XED3_9PEZI</name>
<evidence type="ECO:0000256" key="3">
    <source>
        <dbReference type="ARBA" id="ARBA00022692"/>
    </source>
</evidence>
<feature type="transmembrane region" description="Helical" evidence="8">
    <location>
        <begin position="13"/>
        <end position="34"/>
    </location>
</feature>
<evidence type="ECO:0000256" key="1">
    <source>
        <dbReference type="ARBA" id="ARBA00004141"/>
    </source>
</evidence>
<feature type="coiled-coil region" evidence="6">
    <location>
        <begin position="200"/>
        <end position="241"/>
    </location>
</feature>
<comment type="caution">
    <text evidence="9">The sequence shown here is derived from an EMBL/GenBank/DDBJ whole genome shotgun (WGS) entry which is preliminary data.</text>
</comment>
<feature type="transmembrane region" description="Helical" evidence="8">
    <location>
        <begin position="350"/>
        <end position="378"/>
    </location>
</feature>
<keyword evidence="3 8" id="KW-0812">Transmembrane</keyword>